<dbReference type="InterPro" id="IPR005720">
    <property type="entry name" value="Dihydroorotate_DH_cat"/>
</dbReference>
<feature type="binding site" evidence="12">
    <location>
        <position position="189"/>
    </location>
    <ligand>
        <name>FMN</name>
        <dbReference type="ChEBI" id="CHEBI:58210"/>
    </ligand>
</feature>
<gene>
    <name evidence="12" type="primary">pyrD</name>
    <name evidence="14" type="ORF">ACETAC_07230</name>
</gene>
<feature type="binding site" evidence="12">
    <location>
        <begin position="190"/>
        <end position="191"/>
    </location>
    <ligand>
        <name>substrate</name>
    </ligand>
</feature>
<dbReference type="PANTHER" id="PTHR48109:SF1">
    <property type="entry name" value="DIHYDROOROTATE DEHYDROGENASE (FUMARATE)"/>
    <property type="match status" value="1"/>
</dbReference>
<accession>A0A975AUH8</accession>
<feature type="binding site" evidence="12">
    <location>
        <position position="125"/>
    </location>
    <ligand>
        <name>FMN</name>
        <dbReference type="ChEBI" id="CHEBI:58210"/>
    </ligand>
</feature>
<dbReference type="InterPro" id="IPR013785">
    <property type="entry name" value="Aldolase_TIM"/>
</dbReference>
<feature type="binding site" evidence="12">
    <location>
        <position position="20"/>
    </location>
    <ligand>
        <name>FMN</name>
        <dbReference type="ChEBI" id="CHEBI:58210"/>
    </ligand>
</feature>
<feature type="binding site" evidence="12">
    <location>
        <begin position="241"/>
        <end position="242"/>
    </location>
    <ligand>
        <name>FMN</name>
        <dbReference type="ChEBI" id="CHEBI:58210"/>
    </ligand>
</feature>
<sequence>MKLDVEIGGLRLKNPVMVASGTFGFGKEYSEYIDLSKLGAIMVKGLTVKPREGNPPPRIYETPSGILNSVGLQNPGIDGFIKGELPFLKKYDVAVIANIAGESVDEFAYMAKKLDIDGVHAIEVNVSCPNVKEGGMAFGVKTECINDITKAVKKSTNKPVIVKLTPNVGDIAICAKAAEDGGADAISLINTITGMVIDINTRKPVFKNIYAGLSGPAVKPIALKLVYEAVKSVTIPVIGMGGISSASDAIEFMIAGAKAIAVGTYNFVDPYCTMKIIEGIKEYMKLNNIDNINDLIGSLSTEI</sequence>
<evidence type="ECO:0000256" key="6">
    <source>
        <dbReference type="ARBA" id="ARBA00022630"/>
    </source>
</evidence>
<dbReference type="InterPro" id="IPR050074">
    <property type="entry name" value="DHO_dehydrogenase"/>
</dbReference>
<dbReference type="InterPro" id="IPR024920">
    <property type="entry name" value="Dihydroorotate_DH_1"/>
</dbReference>
<dbReference type="PROSITE" id="PS00912">
    <property type="entry name" value="DHODEHASE_2"/>
    <property type="match status" value="1"/>
</dbReference>
<dbReference type="PIRSF" id="PIRSF000164">
    <property type="entry name" value="DHO_oxidase"/>
    <property type="match status" value="1"/>
</dbReference>
<comment type="pathway">
    <text evidence="3">Pyrimidine metabolism; UMP biosynthesis via de novo pathway; orotate from (S)-dihydroorotate (NAD(+) route): step 1/1.</text>
</comment>
<dbReference type="HAMAP" id="MF_00224">
    <property type="entry name" value="DHO_dh_type1"/>
    <property type="match status" value="1"/>
</dbReference>
<evidence type="ECO:0000256" key="3">
    <source>
        <dbReference type="ARBA" id="ARBA00004715"/>
    </source>
</evidence>
<dbReference type="InterPro" id="IPR001295">
    <property type="entry name" value="Dihydroorotate_DH_CS"/>
</dbReference>
<dbReference type="InterPro" id="IPR049622">
    <property type="entry name" value="Dihydroorotate_DH_I"/>
</dbReference>
<dbReference type="PANTHER" id="PTHR48109">
    <property type="entry name" value="DIHYDROOROTATE DEHYDROGENASE (QUINONE), MITOCHONDRIAL-RELATED"/>
    <property type="match status" value="1"/>
</dbReference>
<dbReference type="EC" id="1.3.-.-" evidence="12"/>
<comment type="subcellular location">
    <subcellularLocation>
        <location evidence="2 12">Cytoplasm</location>
    </subcellularLocation>
</comment>
<evidence type="ECO:0000256" key="9">
    <source>
        <dbReference type="ARBA" id="ARBA00023002"/>
    </source>
</evidence>
<dbReference type="PROSITE" id="PS00911">
    <property type="entry name" value="DHODEHASE_1"/>
    <property type="match status" value="1"/>
</dbReference>
<dbReference type="NCBIfam" id="NF005574">
    <property type="entry name" value="PRK07259.1"/>
    <property type="match status" value="1"/>
</dbReference>
<keyword evidence="6 12" id="KW-0285">Flavoprotein</keyword>
<keyword evidence="7 12" id="KW-0288">FMN</keyword>
<keyword evidence="9 12" id="KW-0560">Oxidoreductase</keyword>
<feature type="binding site" evidence="12">
    <location>
        <position position="215"/>
    </location>
    <ligand>
        <name>FMN</name>
        <dbReference type="ChEBI" id="CHEBI:58210"/>
    </ligand>
</feature>
<dbReference type="EMBL" id="CP060096">
    <property type="protein sequence ID" value="QSZ26690.1"/>
    <property type="molecule type" value="Genomic_DNA"/>
</dbReference>
<evidence type="ECO:0000256" key="2">
    <source>
        <dbReference type="ARBA" id="ARBA00004496"/>
    </source>
</evidence>
<dbReference type="Pfam" id="PF01180">
    <property type="entry name" value="DHO_dh"/>
    <property type="match status" value="1"/>
</dbReference>
<proteinExistence type="inferred from homology"/>
<feature type="binding site" evidence="12">
    <location>
        <begin position="263"/>
        <end position="264"/>
    </location>
    <ligand>
        <name>FMN</name>
        <dbReference type="ChEBI" id="CHEBI:58210"/>
    </ligand>
</feature>
<feature type="active site" description="Nucleophile" evidence="12">
    <location>
        <position position="128"/>
    </location>
</feature>
<organism evidence="14 15">
    <name type="scientific">Aceticella autotrophica</name>
    <dbReference type="NCBI Taxonomy" id="2755338"/>
    <lineage>
        <taxon>Bacteria</taxon>
        <taxon>Bacillati</taxon>
        <taxon>Bacillota</taxon>
        <taxon>Clostridia</taxon>
        <taxon>Thermoanaerobacterales</taxon>
        <taxon>Thermoanaerobacteraceae</taxon>
        <taxon>Aceticella</taxon>
    </lineage>
</organism>
<feature type="domain" description="Dihydroorotate dehydrogenase catalytic" evidence="13">
    <location>
        <begin position="3"/>
        <end position="284"/>
    </location>
</feature>
<evidence type="ECO:0000256" key="1">
    <source>
        <dbReference type="ARBA" id="ARBA00003616"/>
    </source>
</evidence>
<dbReference type="Proteomes" id="UP000671913">
    <property type="component" value="Chromosome"/>
</dbReference>
<feature type="binding site" evidence="12">
    <location>
        <begin position="44"/>
        <end position="45"/>
    </location>
    <ligand>
        <name>FMN</name>
        <dbReference type="ChEBI" id="CHEBI:58210"/>
    </ligand>
</feature>
<keyword evidence="8 12" id="KW-0665">Pyrimidine biosynthesis</keyword>
<comment type="catalytic activity">
    <reaction evidence="11">
        <text>(S)-dihydroorotate + NAD(+) = orotate + NADH + H(+)</text>
        <dbReference type="Rhea" id="RHEA:13513"/>
        <dbReference type="ChEBI" id="CHEBI:15378"/>
        <dbReference type="ChEBI" id="CHEBI:30839"/>
        <dbReference type="ChEBI" id="CHEBI:30864"/>
        <dbReference type="ChEBI" id="CHEBI:57540"/>
        <dbReference type="ChEBI" id="CHEBI:57945"/>
        <dbReference type="EC" id="1.3.1.14"/>
    </reaction>
</comment>
<dbReference type="KEGG" id="aaut:ACETAC_07230"/>
<dbReference type="InterPro" id="IPR012135">
    <property type="entry name" value="Dihydroorotate_DH_1_2"/>
</dbReference>
<evidence type="ECO:0000256" key="5">
    <source>
        <dbReference type="ARBA" id="ARBA00022490"/>
    </source>
</evidence>
<evidence type="ECO:0000256" key="8">
    <source>
        <dbReference type="ARBA" id="ARBA00022975"/>
    </source>
</evidence>
<comment type="cofactor">
    <cofactor evidence="12">
        <name>FMN</name>
        <dbReference type="ChEBI" id="CHEBI:58210"/>
    </cofactor>
    <text evidence="12">Binds 1 FMN per subunit.</text>
</comment>
<dbReference type="GO" id="GO:0004589">
    <property type="term" value="F:dihydroorotate dehydrogenase (NAD+) activity"/>
    <property type="evidence" value="ECO:0007669"/>
    <property type="project" value="UniProtKB-EC"/>
</dbReference>
<reference evidence="14" key="1">
    <citation type="submission" date="2020-08" db="EMBL/GenBank/DDBJ databases">
        <title>Genomic insights into the carbon and energy metabolism of the first obligate autotrophic acetogenic bacterium Aceticella autotrophica gen. nov., sp. nov.</title>
        <authorList>
            <person name="Toshchakov S.V."/>
            <person name="Elcheninov A.G."/>
            <person name="Kublanov I.V."/>
            <person name="Frolov E.N."/>
            <person name="Lebedinsky A.V."/>
        </authorList>
    </citation>
    <scope>NUCLEOTIDE SEQUENCE</scope>
    <source>
        <strain evidence="14">3443-3Ac</strain>
    </source>
</reference>
<comment type="function">
    <text evidence="1">Catalyzes the conversion of dihydroorotate to orotate with NAD(+) as electron acceptor.</text>
</comment>
<evidence type="ECO:0000313" key="15">
    <source>
        <dbReference type="Proteomes" id="UP000671913"/>
    </source>
</evidence>
<feature type="binding site" evidence="12">
    <location>
        <position position="98"/>
    </location>
    <ligand>
        <name>FMN</name>
        <dbReference type="ChEBI" id="CHEBI:58210"/>
    </ligand>
</feature>
<evidence type="ECO:0000256" key="11">
    <source>
        <dbReference type="ARBA" id="ARBA00048996"/>
    </source>
</evidence>
<keyword evidence="15" id="KW-1185">Reference proteome</keyword>
<evidence type="ECO:0000313" key="14">
    <source>
        <dbReference type="EMBL" id="QSZ26690.1"/>
    </source>
</evidence>
<dbReference type="NCBIfam" id="TIGR01037">
    <property type="entry name" value="pyrD_sub1_fam"/>
    <property type="match status" value="1"/>
</dbReference>
<feature type="binding site" evidence="12">
    <location>
        <position position="125"/>
    </location>
    <ligand>
        <name>substrate</name>
    </ligand>
</feature>
<dbReference type="FunFam" id="3.20.20.70:FF:000027">
    <property type="entry name" value="Dihydropyrimidine dehydrogenase [NADP(+)]"/>
    <property type="match status" value="1"/>
</dbReference>
<dbReference type="SUPFAM" id="SSF51395">
    <property type="entry name" value="FMN-linked oxidoreductases"/>
    <property type="match status" value="1"/>
</dbReference>
<dbReference type="Gene3D" id="3.20.20.70">
    <property type="entry name" value="Aldolase class I"/>
    <property type="match status" value="1"/>
</dbReference>
<comment type="similarity">
    <text evidence="4 12">Belongs to the dihydroorotate dehydrogenase family. Type 1 subfamily.</text>
</comment>
<evidence type="ECO:0000256" key="7">
    <source>
        <dbReference type="ARBA" id="ARBA00022643"/>
    </source>
</evidence>
<evidence type="ECO:0000256" key="12">
    <source>
        <dbReference type="HAMAP-Rule" id="MF_00224"/>
    </source>
</evidence>
<dbReference type="InterPro" id="IPR033888">
    <property type="entry name" value="DHOD_1B"/>
</dbReference>
<dbReference type="GO" id="GO:0005737">
    <property type="term" value="C:cytoplasm"/>
    <property type="evidence" value="ECO:0007669"/>
    <property type="project" value="UniProtKB-SubCell"/>
</dbReference>
<dbReference type="AlphaFoldDB" id="A0A975AUH8"/>
<evidence type="ECO:0000256" key="10">
    <source>
        <dbReference type="ARBA" id="ARBA00023027"/>
    </source>
</evidence>
<dbReference type="GO" id="GO:0044205">
    <property type="term" value="P:'de novo' UMP biosynthetic process"/>
    <property type="evidence" value="ECO:0007669"/>
    <property type="project" value="UniProtKB-UniRule"/>
</dbReference>
<dbReference type="CDD" id="cd04740">
    <property type="entry name" value="DHOD_1B_like"/>
    <property type="match status" value="1"/>
</dbReference>
<name>A0A975AUH8_9THEO</name>
<dbReference type="RefSeq" id="WP_284679371.1">
    <property type="nucleotide sequence ID" value="NZ_CP060096.1"/>
</dbReference>
<keyword evidence="10" id="KW-0520">NAD</keyword>
<feature type="binding site" evidence="12">
    <location>
        <position position="163"/>
    </location>
    <ligand>
        <name>FMN</name>
        <dbReference type="ChEBI" id="CHEBI:58210"/>
    </ligand>
</feature>
<feature type="binding site" evidence="12">
    <location>
        <begin position="68"/>
        <end position="72"/>
    </location>
    <ligand>
        <name>substrate</name>
    </ligand>
</feature>
<dbReference type="GO" id="GO:0006207">
    <property type="term" value="P:'de novo' pyrimidine nucleobase biosynthetic process"/>
    <property type="evidence" value="ECO:0007669"/>
    <property type="project" value="InterPro"/>
</dbReference>
<evidence type="ECO:0000256" key="4">
    <source>
        <dbReference type="ARBA" id="ARBA00008008"/>
    </source>
</evidence>
<evidence type="ECO:0000259" key="13">
    <source>
        <dbReference type="Pfam" id="PF01180"/>
    </source>
</evidence>
<keyword evidence="5 12" id="KW-0963">Cytoplasm</keyword>
<protein>
    <recommendedName>
        <fullName evidence="12">Dihydroorotate dehydrogenase</fullName>
        <shortName evidence="12">DHOD</shortName>
        <shortName evidence="12">DHODase</shortName>
        <shortName evidence="12">DHOdehase</shortName>
        <ecNumber evidence="12">1.3.-.-</ecNumber>
    </recommendedName>
</protein>
<feature type="binding site" evidence="12">
    <location>
        <position position="44"/>
    </location>
    <ligand>
        <name>substrate</name>
    </ligand>
</feature>
<comment type="catalytic activity">
    <reaction evidence="12">
        <text>(S)-dihydroorotate + A = orotate + AH2</text>
        <dbReference type="Rhea" id="RHEA:18073"/>
        <dbReference type="ChEBI" id="CHEBI:13193"/>
        <dbReference type="ChEBI" id="CHEBI:17499"/>
        <dbReference type="ChEBI" id="CHEBI:30839"/>
        <dbReference type="ChEBI" id="CHEBI:30864"/>
    </reaction>
</comment>